<keyword evidence="4 7" id="KW-0067">ATP-binding</keyword>
<comment type="caution">
    <text evidence="7">The sequence shown here is derived from an EMBL/GenBank/DDBJ whole genome shotgun (WGS) entry which is preliminary data.</text>
</comment>
<evidence type="ECO:0000256" key="2">
    <source>
        <dbReference type="ARBA" id="ARBA00022448"/>
    </source>
</evidence>
<dbReference type="GO" id="GO:0016887">
    <property type="term" value="F:ATP hydrolysis activity"/>
    <property type="evidence" value="ECO:0007669"/>
    <property type="project" value="InterPro"/>
</dbReference>
<dbReference type="PROSITE" id="PS50893">
    <property type="entry name" value="ABC_TRANSPORTER_2"/>
    <property type="match status" value="1"/>
</dbReference>
<evidence type="ECO:0000259" key="6">
    <source>
        <dbReference type="PROSITE" id="PS50893"/>
    </source>
</evidence>
<gene>
    <name evidence="7" type="ORF">SERN_0569</name>
</gene>
<sequence>MSPVLGPTPAGAQPRDGGRERSALEASIDAIRAEGLTVEFTSRRGTRRQTLRAVDGVDLTLHQGETLALVGESGCGKSTLVRTIFGLNPIAAGQVSVFGQDVATATPRQRLAMRRRIQMVFQDPFSSLNPHLTAHEIIAEPLRINRVYSRERVTELFEQVGLTRDSFGKRPAEFSGGQRQRIGIARALALDPDVLVLDEPVSALDVSVQAQVLNLLADLQERLGLSYLFIAHDLSVIRHIATRVAVMQRGRIVELGTRDAVFTAPAHPYTSLLLGSVPVPDPHRRPAALATSPS</sequence>
<dbReference type="InterPro" id="IPR003439">
    <property type="entry name" value="ABC_transporter-like_ATP-bd"/>
</dbReference>
<dbReference type="Pfam" id="PF00005">
    <property type="entry name" value="ABC_tran"/>
    <property type="match status" value="1"/>
</dbReference>
<comment type="similarity">
    <text evidence="1">Belongs to the ABC transporter superfamily.</text>
</comment>
<evidence type="ECO:0000256" key="4">
    <source>
        <dbReference type="ARBA" id="ARBA00022840"/>
    </source>
</evidence>
<dbReference type="InterPro" id="IPR027417">
    <property type="entry name" value="P-loop_NTPase"/>
</dbReference>
<reference evidence="7 8" key="1">
    <citation type="submission" date="2018-11" db="EMBL/GenBank/DDBJ databases">
        <title>Complete genome sequencing of the Actinobacteria Serinibacter sp. K3-2.</title>
        <authorList>
            <person name="Rakitin A.L."/>
            <person name="Beletsky A.V."/>
            <person name="Mardanov A.V."/>
            <person name="Ravin N.V."/>
            <person name="Gromova A.S."/>
            <person name="Filippova S.N."/>
            <person name="Gal'Chenko V.F."/>
        </authorList>
    </citation>
    <scope>NUCLEOTIDE SEQUENCE [LARGE SCALE GENOMIC DNA]</scope>
    <source>
        <strain evidence="7 8">K3-2</strain>
    </source>
</reference>
<dbReference type="EMBL" id="RHPJ01000001">
    <property type="protein sequence ID" value="TGO06377.1"/>
    <property type="molecule type" value="Genomic_DNA"/>
</dbReference>
<feature type="domain" description="ABC transporter" evidence="6">
    <location>
        <begin position="31"/>
        <end position="274"/>
    </location>
</feature>
<evidence type="ECO:0000313" key="7">
    <source>
        <dbReference type="EMBL" id="TGO06377.1"/>
    </source>
</evidence>
<dbReference type="SMART" id="SM00382">
    <property type="entry name" value="AAA"/>
    <property type="match status" value="1"/>
</dbReference>
<dbReference type="InterPro" id="IPR017871">
    <property type="entry name" value="ABC_transporter-like_CS"/>
</dbReference>
<dbReference type="GO" id="GO:0005524">
    <property type="term" value="F:ATP binding"/>
    <property type="evidence" value="ECO:0007669"/>
    <property type="project" value="UniProtKB-KW"/>
</dbReference>
<feature type="region of interest" description="Disordered" evidence="5">
    <location>
        <begin position="1"/>
        <end position="20"/>
    </location>
</feature>
<keyword evidence="2" id="KW-0813">Transport</keyword>
<dbReference type="AlphaFoldDB" id="A0A4Z1EA85"/>
<dbReference type="GO" id="GO:0015833">
    <property type="term" value="P:peptide transport"/>
    <property type="evidence" value="ECO:0007669"/>
    <property type="project" value="InterPro"/>
</dbReference>
<proteinExistence type="inferred from homology"/>
<dbReference type="RefSeq" id="WP_233251420.1">
    <property type="nucleotide sequence ID" value="NZ_RHPJ01000001.1"/>
</dbReference>
<accession>A0A4Z1EA85</accession>
<protein>
    <submittedName>
        <fullName evidence="7">Oligopeptide transport ATP-binding protein OppF</fullName>
    </submittedName>
</protein>
<evidence type="ECO:0000256" key="3">
    <source>
        <dbReference type="ARBA" id="ARBA00022741"/>
    </source>
</evidence>
<keyword evidence="8" id="KW-1185">Reference proteome</keyword>
<dbReference type="CDD" id="cd03257">
    <property type="entry name" value="ABC_NikE_OppD_transporters"/>
    <property type="match status" value="1"/>
</dbReference>
<evidence type="ECO:0000313" key="8">
    <source>
        <dbReference type="Proteomes" id="UP000297318"/>
    </source>
</evidence>
<name>A0A4Z1EA85_9MICO</name>
<evidence type="ECO:0000256" key="1">
    <source>
        <dbReference type="ARBA" id="ARBA00005417"/>
    </source>
</evidence>
<keyword evidence="3" id="KW-0547">Nucleotide-binding</keyword>
<dbReference type="Gene3D" id="3.40.50.300">
    <property type="entry name" value="P-loop containing nucleotide triphosphate hydrolases"/>
    <property type="match status" value="1"/>
</dbReference>
<dbReference type="InterPro" id="IPR013563">
    <property type="entry name" value="Oligopep_ABC_C"/>
</dbReference>
<dbReference type="PROSITE" id="PS00211">
    <property type="entry name" value="ABC_TRANSPORTER_1"/>
    <property type="match status" value="1"/>
</dbReference>
<dbReference type="GO" id="GO:0055085">
    <property type="term" value="P:transmembrane transport"/>
    <property type="evidence" value="ECO:0007669"/>
    <property type="project" value="UniProtKB-ARBA"/>
</dbReference>
<dbReference type="PANTHER" id="PTHR43776:SF7">
    <property type="entry name" value="D,D-DIPEPTIDE TRANSPORT ATP-BINDING PROTEIN DDPF-RELATED"/>
    <property type="match status" value="1"/>
</dbReference>
<evidence type="ECO:0000256" key="5">
    <source>
        <dbReference type="SAM" id="MobiDB-lite"/>
    </source>
</evidence>
<organism evidence="7 8">
    <name type="scientific">Serinibacter arcticus</name>
    <dbReference type="NCBI Taxonomy" id="1655435"/>
    <lineage>
        <taxon>Bacteria</taxon>
        <taxon>Bacillati</taxon>
        <taxon>Actinomycetota</taxon>
        <taxon>Actinomycetes</taxon>
        <taxon>Micrococcales</taxon>
        <taxon>Beutenbergiaceae</taxon>
        <taxon>Serinibacter</taxon>
    </lineage>
</organism>
<dbReference type="InterPro" id="IPR003593">
    <property type="entry name" value="AAA+_ATPase"/>
</dbReference>
<dbReference type="SUPFAM" id="SSF52540">
    <property type="entry name" value="P-loop containing nucleoside triphosphate hydrolases"/>
    <property type="match status" value="1"/>
</dbReference>
<dbReference type="PANTHER" id="PTHR43776">
    <property type="entry name" value="TRANSPORT ATP-BINDING PROTEIN"/>
    <property type="match status" value="1"/>
</dbReference>
<dbReference type="Pfam" id="PF08352">
    <property type="entry name" value="oligo_HPY"/>
    <property type="match status" value="1"/>
</dbReference>
<dbReference type="Proteomes" id="UP000297318">
    <property type="component" value="Unassembled WGS sequence"/>
</dbReference>
<dbReference type="InterPro" id="IPR050319">
    <property type="entry name" value="ABC_transp_ATP-bind"/>
</dbReference>